<evidence type="ECO:0000313" key="1">
    <source>
        <dbReference type="EMBL" id="JAE16231.1"/>
    </source>
</evidence>
<organism evidence="1">
    <name type="scientific">Arundo donax</name>
    <name type="common">Giant reed</name>
    <name type="synonym">Donax arundinaceus</name>
    <dbReference type="NCBI Taxonomy" id="35708"/>
    <lineage>
        <taxon>Eukaryota</taxon>
        <taxon>Viridiplantae</taxon>
        <taxon>Streptophyta</taxon>
        <taxon>Embryophyta</taxon>
        <taxon>Tracheophyta</taxon>
        <taxon>Spermatophyta</taxon>
        <taxon>Magnoliopsida</taxon>
        <taxon>Liliopsida</taxon>
        <taxon>Poales</taxon>
        <taxon>Poaceae</taxon>
        <taxon>PACMAD clade</taxon>
        <taxon>Arundinoideae</taxon>
        <taxon>Arundineae</taxon>
        <taxon>Arundo</taxon>
    </lineage>
</organism>
<reference evidence="1" key="1">
    <citation type="submission" date="2014-09" db="EMBL/GenBank/DDBJ databases">
        <authorList>
            <person name="Magalhaes I.L.F."/>
            <person name="Oliveira U."/>
            <person name="Santos F.R."/>
            <person name="Vidigal T.H.D.A."/>
            <person name="Brescovit A.D."/>
            <person name="Santos A.J."/>
        </authorList>
    </citation>
    <scope>NUCLEOTIDE SEQUENCE</scope>
    <source>
        <tissue evidence="1">Shoot tissue taken approximately 20 cm above the soil surface</tissue>
    </source>
</reference>
<name>A0A0A9G118_ARUDO</name>
<dbReference type="EMBL" id="GBRH01181665">
    <property type="protein sequence ID" value="JAE16231.1"/>
    <property type="molecule type" value="Transcribed_RNA"/>
</dbReference>
<proteinExistence type="predicted"/>
<protein>
    <submittedName>
        <fullName evidence="1">Uncharacterized protein</fullName>
    </submittedName>
</protein>
<accession>A0A0A9G118</accession>
<dbReference type="AlphaFoldDB" id="A0A0A9G118"/>
<sequence length="45" mass="5214">MYISCLEELNSHAAPLRCSPSPWAKWHRSPKVQVPFTKFSHSFVL</sequence>
<reference evidence="1" key="2">
    <citation type="journal article" date="2015" name="Data Brief">
        <title>Shoot transcriptome of the giant reed, Arundo donax.</title>
        <authorList>
            <person name="Barrero R.A."/>
            <person name="Guerrero F.D."/>
            <person name="Moolhuijzen P."/>
            <person name="Goolsby J.A."/>
            <person name="Tidwell J."/>
            <person name="Bellgard S.E."/>
            <person name="Bellgard M.I."/>
        </authorList>
    </citation>
    <scope>NUCLEOTIDE SEQUENCE</scope>
    <source>
        <tissue evidence="1">Shoot tissue taken approximately 20 cm above the soil surface</tissue>
    </source>
</reference>